<proteinExistence type="predicted"/>
<feature type="region of interest" description="Disordered" evidence="1">
    <location>
        <begin position="1"/>
        <end position="21"/>
    </location>
</feature>
<evidence type="ECO:0000313" key="2">
    <source>
        <dbReference type="EMBL" id="MPD06459.1"/>
    </source>
</evidence>
<sequence length="21" mass="2370">MTPSSPQAYHQPCTRHPTSDQ</sequence>
<name>A0A5B7KMD7_PORTR</name>
<evidence type="ECO:0000313" key="3">
    <source>
        <dbReference type="Proteomes" id="UP000324222"/>
    </source>
</evidence>
<reference evidence="2 3" key="1">
    <citation type="submission" date="2019-05" db="EMBL/GenBank/DDBJ databases">
        <title>Another draft genome of Portunus trituberculatus and its Hox gene families provides insights of decapod evolution.</title>
        <authorList>
            <person name="Jeong J.-H."/>
            <person name="Song I."/>
            <person name="Kim S."/>
            <person name="Choi T."/>
            <person name="Kim D."/>
            <person name="Ryu S."/>
            <person name="Kim W."/>
        </authorList>
    </citation>
    <scope>NUCLEOTIDE SEQUENCE [LARGE SCALE GENOMIC DNA]</scope>
    <source>
        <tissue evidence="2">Muscle</tissue>
    </source>
</reference>
<accession>A0A5B7KMD7</accession>
<dbReference type="Proteomes" id="UP000324222">
    <property type="component" value="Unassembled WGS sequence"/>
</dbReference>
<comment type="caution">
    <text evidence="2">The sequence shown here is derived from an EMBL/GenBank/DDBJ whole genome shotgun (WGS) entry which is preliminary data.</text>
</comment>
<protein>
    <submittedName>
        <fullName evidence="2">Uncharacterized protein</fullName>
    </submittedName>
</protein>
<organism evidence="2 3">
    <name type="scientific">Portunus trituberculatus</name>
    <name type="common">Swimming crab</name>
    <name type="synonym">Neptunus trituberculatus</name>
    <dbReference type="NCBI Taxonomy" id="210409"/>
    <lineage>
        <taxon>Eukaryota</taxon>
        <taxon>Metazoa</taxon>
        <taxon>Ecdysozoa</taxon>
        <taxon>Arthropoda</taxon>
        <taxon>Crustacea</taxon>
        <taxon>Multicrustacea</taxon>
        <taxon>Malacostraca</taxon>
        <taxon>Eumalacostraca</taxon>
        <taxon>Eucarida</taxon>
        <taxon>Decapoda</taxon>
        <taxon>Pleocyemata</taxon>
        <taxon>Brachyura</taxon>
        <taxon>Eubrachyura</taxon>
        <taxon>Portunoidea</taxon>
        <taxon>Portunidae</taxon>
        <taxon>Portuninae</taxon>
        <taxon>Portunus</taxon>
    </lineage>
</organism>
<keyword evidence="3" id="KW-1185">Reference proteome</keyword>
<dbReference type="AlphaFoldDB" id="A0A5B7KMD7"/>
<evidence type="ECO:0000256" key="1">
    <source>
        <dbReference type="SAM" id="MobiDB-lite"/>
    </source>
</evidence>
<gene>
    <name evidence="2" type="ORF">E2C01_102273</name>
</gene>
<dbReference type="EMBL" id="VSRR010151350">
    <property type="protein sequence ID" value="MPD06459.1"/>
    <property type="molecule type" value="Genomic_DNA"/>
</dbReference>